<accession>A0ACC2WW52</accession>
<dbReference type="EMBL" id="JASBWU010000015">
    <property type="protein sequence ID" value="KAJ9115990.1"/>
    <property type="molecule type" value="Genomic_DNA"/>
</dbReference>
<protein>
    <submittedName>
        <fullName evidence="1">Uncharacterized protein</fullName>
    </submittedName>
</protein>
<evidence type="ECO:0000313" key="2">
    <source>
        <dbReference type="Proteomes" id="UP001243375"/>
    </source>
</evidence>
<name>A0ACC2WW52_9TREE</name>
<reference evidence="1" key="1">
    <citation type="submission" date="2023-04" db="EMBL/GenBank/DDBJ databases">
        <title>Draft Genome sequencing of Naganishia species isolated from polar environments using Oxford Nanopore Technology.</title>
        <authorList>
            <person name="Leo P."/>
            <person name="Venkateswaran K."/>
        </authorList>
    </citation>
    <scope>NUCLEOTIDE SEQUENCE</scope>
    <source>
        <strain evidence="1">MNA-CCFEE 5425</strain>
    </source>
</reference>
<comment type="caution">
    <text evidence="1">The sequence shown here is derived from an EMBL/GenBank/DDBJ whole genome shotgun (WGS) entry which is preliminary data.</text>
</comment>
<proteinExistence type="predicted"/>
<sequence length="85" mass="8707">MVCLVPALDHIIANMDSAVPSADAQASASRDNGGEDDDDDDDDAEALKAHIAKMKAGGDATAGNGEQFAKSVKCSEVCHSSAEML</sequence>
<keyword evidence="2" id="KW-1185">Reference proteome</keyword>
<evidence type="ECO:0000313" key="1">
    <source>
        <dbReference type="EMBL" id="KAJ9115990.1"/>
    </source>
</evidence>
<gene>
    <name evidence="1" type="ORF">QFC22_005133</name>
</gene>
<organism evidence="1 2">
    <name type="scientific">Naganishia vaughanmartiniae</name>
    <dbReference type="NCBI Taxonomy" id="1424756"/>
    <lineage>
        <taxon>Eukaryota</taxon>
        <taxon>Fungi</taxon>
        <taxon>Dikarya</taxon>
        <taxon>Basidiomycota</taxon>
        <taxon>Agaricomycotina</taxon>
        <taxon>Tremellomycetes</taxon>
        <taxon>Filobasidiales</taxon>
        <taxon>Filobasidiaceae</taxon>
        <taxon>Naganishia</taxon>
    </lineage>
</organism>
<dbReference type="Proteomes" id="UP001243375">
    <property type="component" value="Unassembled WGS sequence"/>
</dbReference>